<organism evidence="2 3">
    <name type="scientific">Steccherinum ochraceum</name>
    <dbReference type="NCBI Taxonomy" id="92696"/>
    <lineage>
        <taxon>Eukaryota</taxon>
        <taxon>Fungi</taxon>
        <taxon>Dikarya</taxon>
        <taxon>Basidiomycota</taxon>
        <taxon>Agaricomycotina</taxon>
        <taxon>Agaricomycetes</taxon>
        <taxon>Polyporales</taxon>
        <taxon>Steccherinaceae</taxon>
        <taxon>Steccherinum</taxon>
    </lineage>
</organism>
<feature type="region of interest" description="Disordered" evidence="1">
    <location>
        <begin position="509"/>
        <end position="576"/>
    </location>
</feature>
<evidence type="ECO:0000313" key="3">
    <source>
        <dbReference type="Proteomes" id="UP000292702"/>
    </source>
</evidence>
<comment type="caution">
    <text evidence="2">The sequence shown here is derived from an EMBL/GenBank/DDBJ whole genome shotgun (WGS) entry which is preliminary data.</text>
</comment>
<accession>A0A4R0RQ31</accession>
<proteinExistence type="predicted"/>
<protein>
    <submittedName>
        <fullName evidence="2">Uncharacterized protein</fullName>
    </submittedName>
</protein>
<dbReference type="EMBL" id="RWJN01000233">
    <property type="protein sequence ID" value="TCD64504.1"/>
    <property type="molecule type" value="Genomic_DNA"/>
</dbReference>
<dbReference type="AlphaFoldDB" id="A0A4R0RQ31"/>
<gene>
    <name evidence="2" type="ORF">EIP91_004032</name>
</gene>
<evidence type="ECO:0000256" key="1">
    <source>
        <dbReference type="SAM" id="MobiDB-lite"/>
    </source>
</evidence>
<evidence type="ECO:0000313" key="2">
    <source>
        <dbReference type="EMBL" id="TCD64504.1"/>
    </source>
</evidence>
<dbReference type="Proteomes" id="UP000292702">
    <property type="component" value="Unassembled WGS sequence"/>
</dbReference>
<dbReference type="OrthoDB" id="2804000at2759"/>
<name>A0A4R0RQ31_9APHY</name>
<keyword evidence="3" id="KW-1185">Reference proteome</keyword>
<dbReference type="STRING" id="92696.A0A4R0RQ31"/>
<sequence length="623" mass="66122">MSDLSLTLMQQDLAGSVPPTPTPLGTSGRSQLVVFGSVGMQGSGLNLYGTGVSNSGSSPSPASALATSTMNALTNDQDWYIQRTALSHATHALLVQSGNSAYASLQAEMSGLKVANERLLFDINTAQVELKTTKALFDTLAHCVAIAEQHRNGQIPPVIAGLLGVMGRQDEQDYRLLTPVECSGVRFYTQNSWKQWKAENVNTGVGSVTADSTTTHRTGENVMMRFMETLDGATVSGARASEMRRQCRGYFQLLLDLGIAPARWSQASSQAIGLVFRELRKAFPEFRACENDWKARLFVTIIYPDWRKNHLPPAVTSGPHTSHSPSVSNAVNTLMDVNMPGLADHIPEQLVEAPEPDVATDDLDIGSEATASTTLATPTELTQAAVIRPAAIEVTSEPAGLAGGPTAFVVGDSDLELEMTGPQTAAAANSEVAGSEPAAVLTTDNRDATSVMATIPSEDDEWEIVARSGSGDDHHEETSSELVGPTVSPAPAPVRRIVNPLAGLCVSDIAPAPTTTARPPPPKPTESEESESGPATVPGVPSAAPPTTRQAKRKASDSAEKSTSGKKIKLAVPTESTGPQNLCMKEWLKTNQGGTLEAFKMYYQSLTGDEVKYWKLTSKIAKN</sequence>
<reference evidence="2 3" key="1">
    <citation type="submission" date="2018-11" db="EMBL/GenBank/DDBJ databases">
        <title>Genome assembly of Steccherinum ochraceum LE-BIN_3174, the white-rot fungus of the Steccherinaceae family (The Residual Polyporoid clade, Polyporales, Basidiomycota).</title>
        <authorList>
            <person name="Fedorova T.V."/>
            <person name="Glazunova O.A."/>
            <person name="Landesman E.O."/>
            <person name="Moiseenko K.V."/>
            <person name="Psurtseva N.V."/>
            <person name="Savinova O.S."/>
            <person name="Shakhova N.V."/>
            <person name="Tyazhelova T.V."/>
            <person name="Vasina D.V."/>
        </authorList>
    </citation>
    <scope>NUCLEOTIDE SEQUENCE [LARGE SCALE GENOMIC DNA]</scope>
    <source>
        <strain evidence="2 3">LE-BIN_3174</strain>
    </source>
</reference>
<feature type="region of interest" description="Disordered" evidence="1">
    <location>
        <begin position="469"/>
        <end position="492"/>
    </location>
</feature>